<dbReference type="PANTHER" id="PTHR42861">
    <property type="entry name" value="CALCIUM-TRANSPORTING ATPASE"/>
    <property type="match status" value="1"/>
</dbReference>
<evidence type="ECO:0000256" key="4">
    <source>
        <dbReference type="ARBA" id="ARBA00022692"/>
    </source>
</evidence>
<keyword evidence="4 13" id="KW-0812">Transmembrane</keyword>
<protein>
    <submittedName>
        <fullName evidence="14">ATP2A1 isoform 7</fullName>
    </submittedName>
</protein>
<evidence type="ECO:0000313" key="15">
    <source>
        <dbReference type="Proteomes" id="UP000236370"/>
    </source>
</evidence>
<evidence type="ECO:0000313" key="14">
    <source>
        <dbReference type="EMBL" id="PNI10751.1"/>
    </source>
</evidence>
<feature type="non-terminal residue" evidence="14">
    <location>
        <position position="1"/>
    </location>
</feature>
<accession>A0A2J8IJQ6</accession>
<keyword evidence="3" id="KW-0813">Transport</keyword>
<dbReference type="InterPro" id="IPR023298">
    <property type="entry name" value="ATPase_P-typ_TM_dom_sf"/>
</dbReference>
<organism evidence="14 15">
    <name type="scientific">Pan troglodytes</name>
    <name type="common">Chimpanzee</name>
    <dbReference type="NCBI Taxonomy" id="9598"/>
    <lineage>
        <taxon>Eukaryota</taxon>
        <taxon>Metazoa</taxon>
        <taxon>Chordata</taxon>
        <taxon>Craniata</taxon>
        <taxon>Vertebrata</taxon>
        <taxon>Euteleostomi</taxon>
        <taxon>Mammalia</taxon>
        <taxon>Eutheria</taxon>
        <taxon>Euarchontoglires</taxon>
        <taxon>Primates</taxon>
        <taxon>Haplorrhini</taxon>
        <taxon>Catarrhini</taxon>
        <taxon>Hominidae</taxon>
        <taxon>Pan</taxon>
    </lineage>
</organism>
<dbReference type="EMBL" id="NBAG03002696">
    <property type="protein sequence ID" value="PNI10751.1"/>
    <property type="molecule type" value="Genomic_DNA"/>
</dbReference>
<keyword evidence="10 13" id="KW-0472">Membrane</keyword>
<evidence type="ECO:0000256" key="3">
    <source>
        <dbReference type="ARBA" id="ARBA00022448"/>
    </source>
</evidence>
<keyword evidence="7" id="KW-0460">Magnesium</keyword>
<evidence type="ECO:0000256" key="10">
    <source>
        <dbReference type="ARBA" id="ARBA00023136"/>
    </source>
</evidence>
<dbReference type="InterPro" id="IPR018303">
    <property type="entry name" value="ATPase_P-typ_P_site"/>
</dbReference>
<sequence>GAIYYFKIAVALAVAAIPEGLPAVITTCLALGTRRMAKKNAIVRSLPSVETLGCTSVICSDKTGTLTTNQMSVCKMFIIDKVDGDICFLNEFSITGSTYAPEGEVPKVSMRRSARPPRRHSPPWWRR</sequence>
<keyword evidence="5" id="KW-0547">Nucleotide-binding</keyword>
<evidence type="ECO:0000256" key="6">
    <source>
        <dbReference type="ARBA" id="ARBA00022840"/>
    </source>
</evidence>
<keyword evidence="9 13" id="KW-1133">Transmembrane helix</keyword>
<dbReference type="SUPFAM" id="SSF81665">
    <property type="entry name" value="Calcium ATPase, transmembrane domain M"/>
    <property type="match status" value="1"/>
</dbReference>
<gene>
    <name evidence="14" type="ORF">CK820_G0056888</name>
</gene>
<evidence type="ECO:0000256" key="13">
    <source>
        <dbReference type="SAM" id="Phobius"/>
    </source>
</evidence>
<dbReference type="GO" id="GO:0016887">
    <property type="term" value="F:ATP hydrolysis activity"/>
    <property type="evidence" value="ECO:0007669"/>
    <property type="project" value="InterPro"/>
</dbReference>
<dbReference type="InterPro" id="IPR023214">
    <property type="entry name" value="HAD_sf"/>
</dbReference>
<comment type="similarity">
    <text evidence="2">Belongs to the cation transport ATPase (P-type) (TC 3.A.3) family. Type IIA subfamily.</text>
</comment>
<evidence type="ECO:0000256" key="8">
    <source>
        <dbReference type="ARBA" id="ARBA00022967"/>
    </source>
</evidence>
<comment type="subcellular location">
    <subcellularLocation>
        <location evidence="1">Membrane</location>
        <topology evidence="1">Multi-pass membrane protein</topology>
    </subcellularLocation>
</comment>
<dbReference type="Proteomes" id="UP000236370">
    <property type="component" value="Unassembled WGS sequence"/>
</dbReference>
<keyword evidence="6" id="KW-0067">ATP-binding</keyword>
<feature type="region of interest" description="Disordered" evidence="12">
    <location>
        <begin position="98"/>
        <end position="127"/>
    </location>
</feature>
<dbReference type="Gene3D" id="3.40.1110.10">
    <property type="entry name" value="Calcium-transporting ATPase, cytoplasmic domain N"/>
    <property type="match status" value="1"/>
</dbReference>
<dbReference type="GO" id="GO:0016020">
    <property type="term" value="C:membrane"/>
    <property type="evidence" value="ECO:0007669"/>
    <property type="project" value="UniProtKB-SubCell"/>
</dbReference>
<evidence type="ECO:0000256" key="11">
    <source>
        <dbReference type="ARBA" id="ARBA00047282"/>
    </source>
</evidence>
<evidence type="ECO:0000256" key="5">
    <source>
        <dbReference type="ARBA" id="ARBA00022741"/>
    </source>
</evidence>
<dbReference type="InterPro" id="IPR001757">
    <property type="entry name" value="P_typ_ATPase"/>
</dbReference>
<proteinExistence type="inferred from homology"/>
<dbReference type="GO" id="GO:0005388">
    <property type="term" value="F:P-type calcium transporter activity"/>
    <property type="evidence" value="ECO:0007669"/>
    <property type="project" value="UniProtKB-EC"/>
</dbReference>
<evidence type="ECO:0000256" key="7">
    <source>
        <dbReference type="ARBA" id="ARBA00022842"/>
    </source>
</evidence>
<evidence type="ECO:0000256" key="2">
    <source>
        <dbReference type="ARBA" id="ARBA00005675"/>
    </source>
</evidence>
<dbReference type="SUPFAM" id="SSF81660">
    <property type="entry name" value="Metal cation-transporting ATPase, ATP-binding domain N"/>
    <property type="match status" value="1"/>
</dbReference>
<feature type="compositionally biased region" description="Basic residues" evidence="12">
    <location>
        <begin position="109"/>
        <end position="127"/>
    </location>
</feature>
<dbReference type="GO" id="GO:0005524">
    <property type="term" value="F:ATP binding"/>
    <property type="evidence" value="ECO:0007669"/>
    <property type="project" value="UniProtKB-KW"/>
</dbReference>
<dbReference type="PROSITE" id="PS00154">
    <property type="entry name" value="ATPASE_E1_E2"/>
    <property type="match status" value="1"/>
</dbReference>
<evidence type="ECO:0000256" key="1">
    <source>
        <dbReference type="ARBA" id="ARBA00004141"/>
    </source>
</evidence>
<dbReference type="AlphaFoldDB" id="A0A2J8IJQ6"/>
<dbReference type="FunFam" id="1.20.1110.10:FF:000065">
    <property type="entry name" value="Sarcoplasmic/endoplasmic reticulum calcium ATPase 1"/>
    <property type="match status" value="1"/>
</dbReference>
<feature type="transmembrane region" description="Helical" evidence="13">
    <location>
        <begin position="6"/>
        <end position="31"/>
    </location>
</feature>
<evidence type="ECO:0000256" key="12">
    <source>
        <dbReference type="SAM" id="MobiDB-lite"/>
    </source>
</evidence>
<comment type="catalytic activity">
    <reaction evidence="11">
        <text>Ca(2+)(in) + ATP + H2O = Ca(2+)(out) + ADP + phosphate + H(+)</text>
        <dbReference type="Rhea" id="RHEA:18105"/>
        <dbReference type="ChEBI" id="CHEBI:15377"/>
        <dbReference type="ChEBI" id="CHEBI:15378"/>
        <dbReference type="ChEBI" id="CHEBI:29108"/>
        <dbReference type="ChEBI" id="CHEBI:30616"/>
        <dbReference type="ChEBI" id="CHEBI:43474"/>
        <dbReference type="ChEBI" id="CHEBI:456216"/>
        <dbReference type="EC" id="7.2.2.10"/>
    </reaction>
    <physiologicalReaction direction="left-to-right" evidence="11">
        <dbReference type="Rhea" id="RHEA:18106"/>
    </physiologicalReaction>
</comment>
<reference evidence="14 15" key="1">
    <citation type="submission" date="2017-12" db="EMBL/GenBank/DDBJ databases">
        <title>High-resolution comparative analysis of great ape genomes.</title>
        <authorList>
            <person name="Pollen A."/>
            <person name="Hastie A."/>
            <person name="Hormozdiari F."/>
            <person name="Dougherty M."/>
            <person name="Liu R."/>
            <person name="Chaisson M."/>
            <person name="Hoppe E."/>
            <person name="Hill C."/>
            <person name="Pang A."/>
            <person name="Hillier L."/>
            <person name="Baker C."/>
            <person name="Armstrong J."/>
            <person name="Shendure J."/>
            <person name="Paten B."/>
            <person name="Wilson R."/>
            <person name="Chao H."/>
            <person name="Schneider V."/>
            <person name="Ventura M."/>
            <person name="Kronenberg Z."/>
            <person name="Murali S."/>
            <person name="Gordon D."/>
            <person name="Cantsilieris S."/>
            <person name="Munson K."/>
            <person name="Nelson B."/>
            <person name="Raja A."/>
            <person name="Underwood J."/>
            <person name="Diekhans M."/>
            <person name="Fiddes I."/>
            <person name="Haussler D."/>
            <person name="Eichler E."/>
        </authorList>
    </citation>
    <scope>NUCLEOTIDE SEQUENCE [LARGE SCALE GENOMIC DNA]</scope>
    <source>
        <strain evidence="14">Yerkes chimp pedigree #C0471</strain>
    </source>
</reference>
<dbReference type="InterPro" id="IPR023299">
    <property type="entry name" value="ATPase_P-typ_cyto_dom_N"/>
</dbReference>
<dbReference type="Gene3D" id="1.20.1110.10">
    <property type="entry name" value="Calcium-transporting ATPase, transmembrane domain"/>
    <property type="match status" value="1"/>
</dbReference>
<keyword evidence="8" id="KW-1278">Translocase</keyword>
<name>A0A2J8IJQ6_PANTR</name>
<evidence type="ECO:0000256" key="9">
    <source>
        <dbReference type="ARBA" id="ARBA00022989"/>
    </source>
</evidence>
<dbReference type="FunFam" id="3.40.50.1000:FF:000001">
    <property type="entry name" value="Phospholipid-transporting ATPase IC"/>
    <property type="match status" value="1"/>
</dbReference>
<comment type="caution">
    <text evidence="14">The sequence shown here is derived from an EMBL/GenBank/DDBJ whole genome shotgun (WGS) entry which is preliminary data.</text>
</comment>
<dbReference type="Gene3D" id="3.40.50.1000">
    <property type="entry name" value="HAD superfamily/HAD-like"/>
    <property type="match status" value="1"/>
</dbReference>
<dbReference type="NCBIfam" id="TIGR01494">
    <property type="entry name" value="ATPase_P-type"/>
    <property type="match status" value="1"/>
</dbReference>